<dbReference type="Pfam" id="PF12571">
    <property type="entry name" value="Phage_tail_fib"/>
    <property type="match status" value="1"/>
</dbReference>
<dbReference type="EMBL" id="UGCP01000002">
    <property type="protein sequence ID" value="STI85189.1"/>
    <property type="molecule type" value="Genomic_DNA"/>
</dbReference>
<organism evidence="2 3">
    <name type="scientific">Escherichia coli</name>
    <dbReference type="NCBI Taxonomy" id="562"/>
    <lineage>
        <taxon>Bacteria</taxon>
        <taxon>Pseudomonadati</taxon>
        <taxon>Pseudomonadota</taxon>
        <taxon>Gammaproteobacteria</taxon>
        <taxon>Enterobacterales</taxon>
        <taxon>Enterobacteriaceae</taxon>
        <taxon>Escherichia</taxon>
    </lineage>
</organism>
<proteinExistence type="predicted"/>
<name>A0A376U770_ECOLX</name>
<protein>
    <submittedName>
        <fullName evidence="2">Tail fiber protein</fullName>
    </submittedName>
</protein>
<dbReference type="AlphaFoldDB" id="A0A376U770"/>
<dbReference type="Proteomes" id="UP000254079">
    <property type="component" value="Unassembled WGS sequence"/>
</dbReference>
<gene>
    <name evidence="2" type="ORF">NCTC8622_04267</name>
</gene>
<sequence>MIIHAPTQRKIKNADGQQGNVLVRSMLMEYSGAREATEINTPAETWQIDFTARLVEWMNASAGKISICMAQRHFLIRLSGRKVRQSVFCHKGGGICRRIACRIARKLQYHSIRETDKNLA</sequence>
<accession>A0A376U770</accession>
<dbReference type="InterPro" id="IPR022225">
    <property type="entry name" value="Phage_tail_fibre_N"/>
</dbReference>
<evidence type="ECO:0000313" key="3">
    <source>
        <dbReference type="Proteomes" id="UP000254079"/>
    </source>
</evidence>
<evidence type="ECO:0000259" key="1">
    <source>
        <dbReference type="Pfam" id="PF12571"/>
    </source>
</evidence>
<reference evidence="2 3" key="1">
    <citation type="submission" date="2018-06" db="EMBL/GenBank/DDBJ databases">
        <authorList>
            <consortium name="Pathogen Informatics"/>
            <person name="Doyle S."/>
        </authorList>
    </citation>
    <scope>NUCLEOTIDE SEQUENCE [LARGE SCALE GENOMIC DNA]</scope>
    <source>
        <strain evidence="2 3">NCTC8622</strain>
    </source>
</reference>
<feature type="domain" description="Phage tail fibre protein N-terminal" evidence="1">
    <location>
        <begin position="1"/>
        <end position="54"/>
    </location>
</feature>
<evidence type="ECO:0000313" key="2">
    <source>
        <dbReference type="EMBL" id="STI85189.1"/>
    </source>
</evidence>